<protein>
    <submittedName>
        <fullName evidence="1">Uncharacterized protein</fullName>
    </submittedName>
</protein>
<dbReference type="AlphaFoldDB" id="A0A9W8NGN6"/>
<comment type="caution">
    <text evidence="1">The sequence shown here is derived from an EMBL/GenBank/DDBJ whole genome shotgun (WGS) entry which is preliminary data.</text>
</comment>
<dbReference type="PANTHER" id="PTHR43550:SF3">
    <property type="entry name" value="3-KETODIHYDROSPHINGOSINE REDUCTASE"/>
    <property type="match status" value="1"/>
</dbReference>
<evidence type="ECO:0000313" key="2">
    <source>
        <dbReference type="Proteomes" id="UP001148614"/>
    </source>
</evidence>
<gene>
    <name evidence="1" type="ORF">NPX13_g3771</name>
</gene>
<sequence>MAKSPEMQRFQFIAADVSKTNYVERVVADATGLKNERALEFVWCLAGVSTPMLWTNDNALEAAQHNMDVNYSRSAKMSRAIMRARLLPGHGKQQQSSTPTRRPIPKHIAFTGSVLSTFSLAGHGTYCPSKLALRALADTLAMEARLA</sequence>
<dbReference type="GO" id="GO:0047560">
    <property type="term" value="F:3-dehydrosphinganine reductase activity"/>
    <property type="evidence" value="ECO:0007669"/>
    <property type="project" value="TreeGrafter"/>
</dbReference>
<dbReference type="GO" id="GO:0005789">
    <property type="term" value="C:endoplasmic reticulum membrane"/>
    <property type="evidence" value="ECO:0007669"/>
    <property type="project" value="TreeGrafter"/>
</dbReference>
<evidence type="ECO:0000313" key="1">
    <source>
        <dbReference type="EMBL" id="KAJ3576220.1"/>
    </source>
</evidence>
<dbReference type="PANTHER" id="PTHR43550">
    <property type="entry name" value="3-KETODIHYDROSPHINGOSINE REDUCTASE"/>
    <property type="match status" value="1"/>
</dbReference>
<dbReference type="VEuPathDB" id="FungiDB:F4678DRAFT_431804"/>
<dbReference type="Proteomes" id="UP001148614">
    <property type="component" value="Unassembled WGS sequence"/>
</dbReference>
<keyword evidence="2" id="KW-1185">Reference proteome</keyword>
<dbReference type="InterPro" id="IPR036291">
    <property type="entry name" value="NAD(P)-bd_dom_sf"/>
</dbReference>
<dbReference type="SUPFAM" id="SSF51735">
    <property type="entry name" value="NAD(P)-binding Rossmann-fold domains"/>
    <property type="match status" value="1"/>
</dbReference>
<proteinExistence type="predicted"/>
<organism evidence="1 2">
    <name type="scientific">Xylaria arbuscula</name>
    <dbReference type="NCBI Taxonomy" id="114810"/>
    <lineage>
        <taxon>Eukaryota</taxon>
        <taxon>Fungi</taxon>
        <taxon>Dikarya</taxon>
        <taxon>Ascomycota</taxon>
        <taxon>Pezizomycotina</taxon>
        <taxon>Sordariomycetes</taxon>
        <taxon>Xylariomycetidae</taxon>
        <taxon>Xylariales</taxon>
        <taxon>Xylariaceae</taxon>
        <taxon>Xylaria</taxon>
    </lineage>
</organism>
<dbReference type="GO" id="GO:0006666">
    <property type="term" value="P:3-keto-sphinganine metabolic process"/>
    <property type="evidence" value="ECO:0007669"/>
    <property type="project" value="TreeGrafter"/>
</dbReference>
<accession>A0A9W8NGN6</accession>
<name>A0A9W8NGN6_9PEZI</name>
<dbReference type="Gene3D" id="3.40.50.720">
    <property type="entry name" value="NAD(P)-binding Rossmann-like Domain"/>
    <property type="match status" value="1"/>
</dbReference>
<dbReference type="GO" id="GO:0030148">
    <property type="term" value="P:sphingolipid biosynthetic process"/>
    <property type="evidence" value="ECO:0007669"/>
    <property type="project" value="TreeGrafter"/>
</dbReference>
<reference evidence="1" key="1">
    <citation type="submission" date="2022-07" db="EMBL/GenBank/DDBJ databases">
        <title>Genome Sequence of Xylaria arbuscula.</title>
        <authorList>
            <person name="Buettner E."/>
        </authorList>
    </citation>
    <scope>NUCLEOTIDE SEQUENCE</scope>
    <source>
        <strain evidence="1">VT107</strain>
    </source>
</reference>
<dbReference type="EMBL" id="JANPWZ010000488">
    <property type="protein sequence ID" value="KAJ3576220.1"/>
    <property type="molecule type" value="Genomic_DNA"/>
</dbReference>